<dbReference type="PROSITE" id="PS00061">
    <property type="entry name" value="ADH_SHORT"/>
    <property type="match status" value="1"/>
</dbReference>
<feature type="domain" description="Ketoreductase" evidence="3">
    <location>
        <begin position="4"/>
        <end position="177"/>
    </location>
</feature>
<sequence>MTPRSVLVTGGNRGIGLAVARALRDDGHRVAVTHRDDAPPDGLFGVRAEMRDPDSVDAAFTEVEAAHGPVEVLVANAGITRDMPFLRMTEPDFLDVVDINLGGAYRVVRRAARSMIRARWGRVILMSSMVYAYGAAGQANYGASKAGLLGLARSLAWELGPRDITVNLVAPGLIDTEMGRAVTDRRRTELARVTPLGHPGTTEDVAEAVRYLAGESGRYVTGAVLPVSG</sequence>
<accession>A0ABR5JDV1</accession>
<keyword evidence="5" id="KW-1185">Reference proteome</keyword>
<dbReference type="Pfam" id="PF13561">
    <property type="entry name" value="adh_short_C2"/>
    <property type="match status" value="1"/>
</dbReference>
<evidence type="ECO:0000256" key="1">
    <source>
        <dbReference type="ARBA" id="ARBA00006484"/>
    </source>
</evidence>
<feature type="non-terminal residue" evidence="4">
    <location>
        <position position="229"/>
    </location>
</feature>
<dbReference type="PRINTS" id="PR00080">
    <property type="entry name" value="SDRFAMILY"/>
</dbReference>
<evidence type="ECO:0000256" key="2">
    <source>
        <dbReference type="ARBA" id="ARBA00023002"/>
    </source>
</evidence>
<dbReference type="PANTHER" id="PTHR42760">
    <property type="entry name" value="SHORT-CHAIN DEHYDROGENASES/REDUCTASES FAMILY MEMBER"/>
    <property type="match status" value="1"/>
</dbReference>
<evidence type="ECO:0000313" key="5">
    <source>
        <dbReference type="Proteomes" id="UP000037020"/>
    </source>
</evidence>
<dbReference type="EMBL" id="LGUT01000199">
    <property type="protein sequence ID" value="KOG91554.1"/>
    <property type="molecule type" value="Genomic_DNA"/>
</dbReference>
<evidence type="ECO:0000259" key="3">
    <source>
        <dbReference type="SMART" id="SM00822"/>
    </source>
</evidence>
<dbReference type="PRINTS" id="PR00081">
    <property type="entry name" value="GDHRDH"/>
</dbReference>
<dbReference type="InterPro" id="IPR036291">
    <property type="entry name" value="NAD(P)-bd_dom_sf"/>
</dbReference>
<dbReference type="SMART" id="SM00822">
    <property type="entry name" value="PKS_KR"/>
    <property type="match status" value="1"/>
</dbReference>
<evidence type="ECO:0000313" key="4">
    <source>
        <dbReference type="EMBL" id="KOG91554.1"/>
    </source>
</evidence>
<dbReference type="InterPro" id="IPR002347">
    <property type="entry name" value="SDR_fam"/>
</dbReference>
<dbReference type="Proteomes" id="UP000037020">
    <property type="component" value="Unassembled WGS sequence"/>
</dbReference>
<dbReference type="SUPFAM" id="SSF51735">
    <property type="entry name" value="NAD(P)-binding Rossmann-fold domains"/>
    <property type="match status" value="1"/>
</dbReference>
<proteinExistence type="inferred from homology"/>
<name>A0ABR5JDV1_9ACTN</name>
<dbReference type="InterPro" id="IPR020904">
    <property type="entry name" value="Sc_DH/Rdtase_CS"/>
</dbReference>
<gene>
    <name evidence="4" type="ORF">ADK38_02535</name>
</gene>
<dbReference type="Gene3D" id="3.40.50.720">
    <property type="entry name" value="NAD(P)-binding Rossmann-like Domain"/>
    <property type="match status" value="1"/>
</dbReference>
<reference evidence="4 5" key="1">
    <citation type="submission" date="2015-07" db="EMBL/GenBank/DDBJ databases">
        <authorList>
            <person name="Ju K.-S."/>
            <person name="Doroghazi J.R."/>
            <person name="Metcalf W.W."/>
        </authorList>
    </citation>
    <scope>NUCLEOTIDE SEQUENCE [LARGE SCALE GENOMIC DNA]</scope>
    <source>
        <strain evidence="4 5">NRRL B-3589</strain>
    </source>
</reference>
<organism evidence="4 5">
    <name type="scientific">Streptomyces varsoviensis</name>
    <dbReference type="NCBI Taxonomy" id="67373"/>
    <lineage>
        <taxon>Bacteria</taxon>
        <taxon>Bacillati</taxon>
        <taxon>Actinomycetota</taxon>
        <taxon>Actinomycetes</taxon>
        <taxon>Kitasatosporales</taxon>
        <taxon>Streptomycetaceae</taxon>
        <taxon>Streptomyces</taxon>
    </lineage>
</organism>
<dbReference type="PANTHER" id="PTHR42760:SF133">
    <property type="entry name" value="3-OXOACYL-[ACYL-CARRIER-PROTEIN] REDUCTASE"/>
    <property type="match status" value="1"/>
</dbReference>
<keyword evidence="2" id="KW-0560">Oxidoreductase</keyword>
<dbReference type="InterPro" id="IPR057326">
    <property type="entry name" value="KR_dom"/>
</dbReference>
<comment type="similarity">
    <text evidence="1">Belongs to the short-chain dehydrogenases/reductases (SDR) family.</text>
</comment>
<protein>
    <submittedName>
        <fullName evidence="4">3-oxoacyl-ACP reductase</fullName>
    </submittedName>
</protein>
<comment type="caution">
    <text evidence="4">The sequence shown here is derived from an EMBL/GenBank/DDBJ whole genome shotgun (WGS) entry which is preliminary data.</text>
</comment>